<accession>A0A5J5FBC8</accession>
<gene>
    <name evidence="7" type="ORF">FN846DRAFT_771221</name>
</gene>
<sequence length="255" mass="27642">MFRLRPRPNVTSHPLFRRYVSTAPPPPPTAPAGTLLRRLAAPVTTFIAFYGASQRAHPWITQIATSTTINGLGDTNAQLLFPNSNDAAYDPFRTLRMVLTGAILAIPVNAWYTRISYCFTSLPHSAAVLLRVGLSQAIFTPLFLLGFFTTQGVFEGRKAAEIGEKIVTTAPRAWRDGLVLWPAVSTLNFAVVPIEYRALVGGVASLGWNTWLSYLNSRQGLVVEEEAAVVGAPAVVAEVVEEKVPVLRVGAKTLA</sequence>
<dbReference type="InterPro" id="IPR007248">
    <property type="entry name" value="Mpv17_PMP22"/>
</dbReference>
<evidence type="ECO:0000256" key="3">
    <source>
        <dbReference type="ARBA" id="ARBA00022692"/>
    </source>
</evidence>
<keyword evidence="3 6" id="KW-0812">Transmembrane</keyword>
<name>A0A5J5FBC8_9PEZI</name>
<comment type="caution">
    <text evidence="7">The sequence shown here is derived from an EMBL/GenBank/DDBJ whole genome shotgun (WGS) entry which is preliminary data.</text>
</comment>
<dbReference type="GO" id="GO:0016020">
    <property type="term" value="C:membrane"/>
    <property type="evidence" value="ECO:0007669"/>
    <property type="project" value="UniProtKB-SubCell"/>
</dbReference>
<dbReference type="AlphaFoldDB" id="A0A5J5FBC8"/>
<dbReference type="Proteomes" id="UP000326924">
    <property type="component" value="Unassembled WGS sequence"/>
</dbReference>
<dbReference type="GO" id="GO:0005739">
    <property type="term" value="C:mitochondrion"/>
    <property type="evidence" value="ECO:0007669"/>
    <property type="project" value="TreeGrafter"/>
</dbReference>
<feature type="transmembrane region" description="Helical" evidence="6">
    <location>
        <begin position="124"/>
        <end position="148"/>
    </location>
</feature>
<feature type="transmembrane region" description="Helical" evidence="6">
    <location>
        <begin position="94"/>
        <end position="112"/>
    </location>
</feature>
<reference evidence="7 8" key="1">
    <citation type="submission" date="2019-09" db="EMBL/GenBank/DDBJ databases">
        <title>Draft genome of the ectomycorrhizal ascomycete Sphaerosporella brunnea.</title>
        <authorList>
            <consortium name="DOE Joint Genome Institute"/>
            <person name="Benucci G.M."/>
            <person name="Marozzi G."/>
            <person name="Antonielli L."/>
            <person name="Sanchez S."/>
            <person name="Marco P."/>
            <person name="Wang X."/>
            <person name="Falini L.B."/>
            <person name="Barry K."/>
            <person name="Haridas S."/>
            <person name="Lipzen A."/>
            <person name="Labutti K."/>
            <person name="Grigoriev I.V."/>
            <person name="Murat C."/>
            <person name="Martin F."/>
            <person name="Albertini E."/>
            <person name="Donnini D."/>
            <person name="Bonito G."/>
        </authorList>
    </citation>
    <scope>NUCLEOTIDE SEQUENCE [LARGE SCALE GENOMIC DNA]</scope>
    <source>
        <strain evidence="7 8">Sb_GMNB300</strain>
    </source>
</reference>
<comment type="subcellular location">
    <subcellularLocation>
        <location evidence="1">Membrane</location>
        <topology evidence="1">Multi-pass membrane protein</topology>
    </subcellularLocation>
</comment>
<protein>
    <recommendedName>
        <fullName evidence="9">Mpv17/PMP22 family protein</fullName>
    </recommendedName>
</protein>
<comment type="similarity">
    <text evidence="2 6">Belongs to the peroxisomal membrane protein PXMP2/4 family.</text>
</comment>
<evidence type="ECO:0000256" key="1">
    <source>
        <dbReference type="ARBA" id="ARBA00004141"/>
    </source>
</evidence>
<dbReference type="PANTHER" id="PTHR11266">
    <property type="entry name" value="PEROXISOMAL MEMBRANE PROTEIN 2, PXMP2 MPV17"/>
    <property type="match status" value="1"/>
</dbReference>
<keyword evidence="5 6" id="KW-0472">Membrane</keyword>
<dbReference type="OrthoDB" id="430207at2759"/>
<evidence type="ECO:0008006" key="9">
    <source>
        <dbReference type="Google" id="ProtNLM"/>
    </source>
</evidence>
<keyword evidence="8" id="KW-1185">Reference proteome</keyword>
<dbReference type="PANTHER" id="PTHR11266:SF113">
    <property type="entry name" value="MEMBRANE PROTEIN, MPV17_PMP22 FAMILY, PUTATIVE (AFU_ORTHOLOGUE AFUA_1G13840)-RELATED"/>
    <property type="match status" value="1"/>
</dbReference>
<evidence type="ECO:0000256" key="5">
    <source>
        <dbReference type="ARBA" id="ARBA00023136"/>
    </source>
</evidence>
<evidence type="ECO:0000256" key="4">
    <source>
        <dbReference type="ARBA" id="ARBA00022989"/>
    </source>
</evidence>
<evidence type="ECO:0000256" key="2">
    <source>
        <dbReference type="ARBA" id="ARBA00006824"/>
    </source>
</evidence>
<keyword evidence="4 6" id="KW-1133">Transmembrane helix</keyword>
<dbReference type="InParanoid" id="A0A5J5FBC8"/>
<dbReference type="Pfam" id="PF04117">
    <property type="entry name" value="Mpv17_PMP22"/>
    <property type="match status" value="1"/>
</dbReference>
<evidence type="ECO:0000256" key="6">
    <source>
        <dbReference type="RuleBase" id="RU363053"/>
    </source>
</evidence>
<proteinExistence type="inferred from homology"/>
<evidence type="ECO:0000313" key="7">
    <source>
        <dbReference type="EMBL" id="KAA8914543.1"/>
    </source>
</evidence>
<evidence type="ECO:0000313" key="8">
    <source>
        <dbReference type="Proteomes" id="UP000326924"/>
    </source>
</evidence>
<dbReference type="EMBL" id="VXIS01000005">
    <property type="protein sequence ID" value="KAA8914543.1"/>
    <property type="molecule type" value="Genomic_DNA"/>
</dbReference>
<organism evidence="7 8">
    <name type="scientific">Sphaerosporella brunnea</name>
    <dbReference type="NCBI Taxonomy" id="1250544"/>
    <lineage>
        <taxon>Eukaryota</taxon>
        <taxon>Fungi</taxon>
        <taxon>Dikarya</taxon>
        <taxon>Ascomycota</taxon>
        <taxon>Pezizomycotina</taxon>
        <taxon>Pezizomycetes</taxon>
        <taxon>Pezizales</taxon>
        <taxon>Pyronemataceae</taxon>
        <taxon>Sphaerosporella</taxon>
    </lineage>
</organism>